<dbReference type="SUPFAM" id="SSF55608">
    <property type="entry name" value="Homing endonucleases"/>
    <property type="match status" value="1"/>
</dbReference>
<dbReference type="InterPro" id="IPR004860">
    <property type="entry name" value="LAGLIDADG_dom"/>
</dbReference>
<comment type="caution">
    <text evidence="3">The sequence shown here is derived from an EMBL/GenBank/DDBJ whole genome shotgun (WGS) entry which is preliminary data.</text>
</comment>
<feature type="domain" description="DOD-type homing endonuclease" evidence="2">
    <location>
        <begin position="713"/>
        <end position="830"/>
    </location>
</feature>
<protein>
    <recommendedName>
        <fullName evidence="2">DOD-type homing endonuclease domain-containing protein</fullName>
    </recommendedName>
</protein>
<proteinExistence type="predicted"/>
<evidence type="ECO:0000313" key="4">
    <source>
        <dbReference type="Proteomes" id="UP001180845"/>
    </source>
</evidence>
<dbReference type="Pfam" id="PF12846">
    <property type="entry name" value="AAA_10"/>
    <property type="match status" value="1"/>
</dbReference>
<sequence>MFGRGRGRERDSHQVSGQPHRGAAQQGASKAGMFQAKNAGKRTGRRLPDEQSIPSYTPSIAARSIDGHLLRTGQDVFAWYRLSAQRWSFRSDSQRQNLIAAIAGQYAELQGRWMHLRVTNRPYPIRMWAEAHVHNARNRLPDVPEALSFDDYMIGEQQQLMGRSMAEKEVYLGVQVQTRNVMDRAVERAAPLLRRVFPEAVDAELVALDSEIEHLDQVIGSAGLDGRPVTAEEISWLMHRSCSLGLPAPRNLPAVPGAEWEPEDLASFTDAADMHQEPYAPTTTVRGRTGSNAGVTRHVAVLTVGQTHGLQIPEVDDPWMQHSDRLPAPVEWSARIYVRRPEDVGGELQRQMNKVRSQVRHYTEEHGLEPPTSLERQAGRVLEIDDEMTSGFTALATRVRSWWRMAVSGPTERDALRLAQQILDLYKPKVAIEHPEAQYSMAREFIPGESLASAAYLRRGSVVWAASAVPQATAEVGDRRGILLGETCTATRRPVAWDPWMAQEVRDASGLTAMVAGLGGGKALALDTPLPTPSGWTTMGEVEVGDQLLGMDGKPTRVTAATDVLLDRPCYDVVFSDGSVIRADAQHQWLTRTRKDWKARNRLEERVRRADAVMPSPEPPPGRCACGCGQPTTRWTYRRTPDARSDGAFYCSRFVRGHQRRGEVSLVANQLPAVHTTAEIAESLKSGRQNNHAVPVASAFDLPEAELPIEPYLLGVWLGDGISCRAAITAFDREIIDEIEATGQECRYRPSQQDFSLPGTVQQNLRRMGLLGDKHIPAGYLRASERQRRALLAGLLDTDGHCKPTGGIELSVTNQRLARDVRELALGLGYQARLRTKQVKGRHPHTSTAYIISFTTSDKVFRITRKLALLNPSIRDTNRYRYITDVVPVESVPVRCVQVDNADHTYLAGETCIPTHNSFLGGGVVYKTLRSGAHWTLLDPSGPLAELCQLPELRPYARPINLLNAQPGILNPYRVVAEPQLEHFLDEDDPERAWRRERALAAATRRRLVLDVLSGLLPYEVARMPQTRIVLLRAVRAVGGRTDAHPGLVFEALRRDASEHHEHAIVVADFLDEMRERMSLLIPEADADPYSQTREDRLTVLSMAGLTLPKDDVGREHWTDSEALGVQLLNLAAWLTQRSVYERPKDERKGVWIDEAFFLSEVPTGRVLMNRFARDSRKWNVRVLLSSQIPADFLRIEGFVSLLDSVFVGRLDDEQAQSDALRLLKVPVEAGYEQVIAGLGRRPGPSRNNTERDRSPRQFIFGDGASGVERIRIDFDGPHLEHLRGALDTTPATREESPAPGTNGPGDRTANSDAAAAPIPEMLGDPNEPGDLDGGDEYGEFDEWELERAGVGRSEQQDSRYEDAAGNNGHRAGDDAQGAR</sequence>
<dbReference type="Proteomes" id="UP001180845">
    <property type="component" value="Unassembled WGS sequence"/>
</dbReference>
<dbReference type="InterPro" id="IPR027434">
    <property type="entry name" value="Homing_endonucl"/>
</dbReference>
<evidence type="ECO:0000259" key="2">
    <source>
        <dbReference type="PROSITE" id="PS50819"/>
    </source>
</evidence>
<feature type="compositionally biased region" description="Acidic residues" evidence="1">
    <location>
        <begin position="1328"/>
        <end position="1345"/>
    </location>
</feature>
<feature type="region of interest" description="Disordered" evidence="1">
    <location>
        <begin position="1237"/>
        <end position="1261"/>
    </location>
</feature>
<dbReference type="Pfam" id="PF14528">
    <property type="entry name" value="LAGLIDADG_3"/>
    <property type="match status" value="1"/>
</dbReference>
<dbReference type="PROSITE" id="PS50819">
    <property type="entry name" value="INTEIN_ENDONUCLEASE"/>
    <property type="match status" value="1"/>
</dbReference>
<dbReference type="InterPro" id="IPR003587">
    <property type="entry name" value="Hint_dom_N"/>
</dbReference>
<dbReference type="Gene3D" id="3.40.50.300">
    <property type="entry name" value="P-loop containing nucleotide triphosphate hydrolases"/>
    <property type="match status" value="1"/>
</dbReference>
<gene>
    <name evidence="3" type="ORF">JOF55_001002</name>
</gene>
<dbReference type="InterPro" id="IPR006142">
    <property type="entry name" value="INTEIN"/>
</dbReference>
<reference evidence="3" key="1">
    <citation type="submission" date="2023-07" db="EMBL/GenBank/DDBJ databases">
        <title>Sequencing the genomes of 1000 actinobacteria strains.</title>
        <authorList>
            <person name="Klenk H.-P."/>
        </authorList>
    </citation>
    <scope>NUCLEOTIDE SEQUENCE</scope>
    <source>
        <strain evidence="3">DSM 45977</strain>
    </source>
</reference>
<evidence type="ECO:0000256" key="1">
    <source>
        <dbReference type="SAM" id="MobiDB-lite"/>
    </source>
</evidence>
<evidence type="ECO:0000313" key="3">
    <source>
        <dbReference type="EMBL" id="MDR7300821.1"/>
    </source>
</evidence>
<keyword evidence="4" id="KW-1185">Reference proteome</keyword>
<name>A0AAE4CKY4_9ACTN</name>
<feature type="region of interest" description="Disordered" evidence="1">
    <location>
        <begin position="1"/>
        <end position="55"/>
    </location>
</feature>
<dbReference type="Gene3D" id="3.10.28.10">
    <property type="entry name" value="Homing endonucleases"/>
    <property type="match status" value="1"/>
</dbReference>
<dbReference type="InterPro" id="IPR036844">
    <property type="entry name" value="Hint_dom_sf"/>
</dbReference>
<dbReference type="GO" id="GO:0016539">
    <property type="term" value="P:intein-mediated protein splicing"/>
    <property type="evidence" value="ECO:0007669"/>
    <property type="project" value="InterPro"/>
</dbReference>
<dbReference type="EMBL" id="JAVDXW010000001">
    <property type="protein sequence ID" value="MDR7300821.1"/>
    <property type="molecule type" value="Genomic_DNA"/>
</dbReference>
<dbReference type="SUPFAM" id="SSF52540">
    <property type="entry name" value="P-loop containing nucleoside triphosphate hydrolases"/>
    <property type="match status" value="1"/>
</dbReference>
<dbReference type="InterPro" id="IPR027417">
    <property type="entry name" value="P-loop_NTPase"/>
</dbReference>
<feature type="compositionally biased region" description="Basic and acidic residues" evidence="1">
    <location>
        <begin position="1"/>
        <end position="13"/>
    </location>
</feature>
<feature type="region of interest" description="Disordered" evidence="1">
    <location>
        <begin position="1287"/>
        <end position="1380"/>
    </location>
</feature>
<dbReference type="PRINTS" id="PR00379">
    <property type="entry name" value="INTEIN"/>
</dbReference>
<dbReference type="GO" id="GO:0004519">
    <property type="term" value="F:endonuclease activity"/>
    <property type="evidence" value="ECO:0007669"/>
    <property type="project" value="InterPro"/>
</dbReference>
<organism evidence="3 4">
    <name type="scientific">Haloactinomyces albus</name>
    <dbReference type="NCBI Taxonomy" id="1352928"/>
    <lineage>
        <taxon>Bacteria</taxon>
        <taxon>Bacillati</taxon>
        <taxon>Actinomycetota</taxon>
        <taxon>Actinomycetes</taxon>
        <taxon>Actinopolysporales</taxon>
        <taxon>Actinopolysporaceae</taxon>
        <taxon>Haloactinomyces</taxon>
    </lineage>
</organism>
<dbReference type="InterPro" id="IPR004042">
    <property type="entry name" value="Intein_endonuc_central"/>
</dbReference>
<accession>A0AAE4CKY4</accession>
<feature type="compositionally biased region" description="Basic and acidic residues" evidence="1">
    <location>
        <begin position="1346"/>
        <end position="1363"/>
    </location>
</feature>
<dbReference type="SUPFAM" id="SSF51294">
    <property type="entry name" value="Hedgehog/intein (Hint) domain"/>
    <property type="match status" value="1"/>
</dbReference>
<dbReference type="SMART" id="SM00306">
    <property type="entry name" value="HintN"/>
    <property type="match status" value="1"/>
</dbReference>